<evidence type="ECO:0000256" key="1">
    <source>
        <dbReference type="ARBA" id="ARBA00004651"/>
    </source>
</evidence>
<comment type="caution">
    <text evidence="8">The sequence shown here is derived from an EMBL/GenBank/DDBJ whole genome shotgun (WGS) entry which is preliminary data.</text>
</comment>
<sequence>MTSTLISAFFTYTLITALTPGPNNILALNAVTTHGFRQSSRVLAGMGAGFLAIMLLCAGLTFSLVRLDPAMTHWLSIVGATYIVWLAWRIAMSTPGGGNARQVPVSFWAGCGLQFVNVKIILYGITALSTFVLPYTRDWHWVVGVSILLAVIGVFGNVCWALAGHLFQRVFQRYGRQLNWLLAALLIYCAVRMFI</sequence>
<gene>
    <name evidence="8" type="ORF">EB837_25240</name>
</gene>
<keyword evidence="2" id="KW-1003">Cell membrane</keyword>
<dbReference type="AlphaFoldDB" id="A0A3N2RP39"/>
<dbReference type="Proteomes" id="UP000268051">
    <property type="component" value="Unassembled WGS sequence"/>
</dbReference>
<evidence type="ECO:0000256" key="3">
    <source>
        <dbReference type="ARBA" id="ARBA00022692"/>
    </source>
</evidence>
<keyword evidence="3 7" id="KW-0812">Transmembrane</keyword>
<feature type="transmembrane region" description="Helical" evidence="7">
    <location>
        <begin position="178"/>
        <end position="194"/>
    </location>
</feature>
<feature type="transmembrane region" description="Helical" evidence="7">
    <location>
        <begin position="103"/>
        <end position="133"/>
    </location>
</feature>
<feature type="transmembrane region" description="Helical" evidence="7">
    <location>
        <begin position="6"/>
        <end position="31"/>
    </location>
</feature>
<dbReference type="GO" id="GO:0015171">
    <property type="term" value="F:amino acid transmembrane transporter activity"/>
    <property type="evidence" value="ECO:0007669"/>
    <property type="project" value="TreeGrafter"/>
</dbReference>
<proteinExistence type="predicted"/>
<evidence type="ECO:0000256" key="7">
    <source>
        <dbReference type="SAM" id="Phobius"/>
    </source>
</evidence>
<dbReference type="PANTHER" id="PTHR30086">
    <property type="entry name" value="ARGININE EXPORTER PROTEIN ARGO"/>
    <property type="match status" value="1"/>
</dbReference>
<comment type="subcellular location">
    <subcellularLocation>
        <location evidence="1">Cell membrane</location>
        <topology evidence="1">Multi-pass membrane protein</topology>
    </subcellularLocation>
</comment>
<feature type="transmembrane region" description="Helical" evidence="7">
    <location>
        <begin position="139"/>
        <end position="166"/>
    </location>
</feature>
<keyword evidence="4" id="KW-0029">Amino-acid transport</keyword>
<evidence type="ECO:0000256" key="6">
    <source>
        <dbReference type="ARBA" id="ARBA00023136"/>
    </source>
</evidence>
<evidence type="ECO:0000256" key="4">
    <source>
        <dbReference type="ARBA" id="ARBA00022970"/>
    </source>
</evidence>
<name>A0A3N2RP39_9ENTR</name>
<feature type="transmembrane region" description="Helical" evidence="7">
    <location>
        <begin position="43"/>
        <end position="65"/>
    </location>
</feature>
<keyword evidence="6 7" id="KW-0472">Membrane</keyword>
<keyword evidence="5 7" id="KW-1133">Transmembrane helix</keyword>
<reference evidence="8 9" key="1">
    <citation type="submission" date="2018-10" db="EMBL/GenBank/DDBJ databases">
        <title>Horizontal transference of carbapenem resistance between Klebsiella pneumoniae and Kluyvera ascorbata during abdominal infection: a case report.</title>
        <authorList>
            <person name="Raro O.H.F."/>
            <person name="Lima-Morales D."/>
            <person name="Barth A.L."/>
            <person name="Paim T.G.S."/>
            <person name="Mott M.P."/>
            <person name="Riche C.V.W."/>
            <person name="Teixeira U.F."/>
            <person name="Waechter F."/>
            <person name="Dias C.A.G."/>
        </authorList>
    </citation>
    <scope>NUCLEOTIDE SEQUENCE [LARGE SCALE GENOMIC DNA]</scope>
    <source>
        <strain evidence="8 9">OT2</strain>
    </source>
</reference>
<evidence type="ECO:0000256" key="5">
    <source>
        <dbReference type="ARBA" id="ARBA00022989"/>
    </source>
</evidence>
<protein>
    <submittedName>
        <fullName evidence="8">Cysteine/O-acetylserine transporter</fullName>
    </submittedName>
</protein>
<evidence type="ECO:0000256" key="2">
    <source>
        <dbReference type="ARBA" id="ARBA00022475"/>
    </source>
</evidence>
<accession>A0A3N2RP39</accession>
<dbReference type="GO" id="GO:0005886">
    <property type="term" value="C:plasma membrane"/>
    <property type="evidence" value="ECO:0007669"/>
    <property type="project" value="UniProtKB-SubCell"/>
</dbReference>
<organism evidence="8 9">
    <name type="scientific">Kluyvera ascorbata</name>
    <dbReference type="NCBI Taxonomy" id="51288"/>
    <lineage>
        <taxon>Bacteria</taxon>
        <taxon>Pseudomonadati</taxon>
        <taxon>Pseudomonadota</taxon>
        <taxon>Gammaproteobacteria</taxon>
        <taxon>Enterobacterales</taxon>
        <taxon>Enterobacteriaceae</taxon>
        <taxon>Kluyvera</taxon>
    </lineage>
</organism>
<dbReference type="GO" id="GO:0033228">
    <property type="term" value="P:cysteine export across plasma membrane"/>
    <property type="evidence" value="ECO:0007669"/>
    <property type="project" value="TreeGrafter"/>
</dbReference>
<dbReference type="PANTHER" id="PTHR30086:SF20">
    <property type="entry name" value="ARGININE EXPORTER PROTEIN ARGO-RELATED"/>
    <property type="match status" value="1"/>
</dbReference>
<dbReference type="Pfam" id="PF01810">
    <property type="entry name" value="LysE"/>
    <property type="match status" value="1"/>
</dbReference>
<evidence type="ECO:0000313" key="9">
    <source>
        <dbReference type="Proteomes" id="UP000268051"/>
    </source>
</evidence>
<dbReference type="EMBL" id="RHFN01000052">
    <property type="protein sequence ID" value="ROU09235.1"/>
    <property type="molecule type" value="Genomic_DNA"/>
</dbReference>
<dbReference type="NCBIfam" id="NF007653">
    <property type="entry name" value="PRK10323.1"/>
    <property type="match status" value="1"/>
</dbReference>
<dbReference type="InterPro" id="IPR001123">
    <property type="entry name" value="LeuE-type"/>
</dbReference>
<evidence type="ECO:0000313" key="8">
    <source>
        <dbReference type="EMBL" id="ROU09235.1"/>
    </source>
</evidence>
<dbReference type="OrthoDB" id="9812084at2"/>
<keyword evidence="4" id="KW-0813">Transport</keyword>
<feature type="transmembrane region" description="Helical" evidence="7">
    <location>
        <begin position="71"/>
        <end position="91"/>
    </location>
</feature>
<dbReference type="RefSeq" id="WP_123652832.1">
    <property type="nucleotide sequence ID" value="NZ_RHFN01000052.1"/>
</dbReference>